<reference evidence="1" key="1">
    <citation type="submission" date="2023-03" db="EMBL/GenBank/DDBJ databases">
        <title>Chromosome-scale reference genome and RAD-based genetic map of yellow starthistle (Centaurea solstitialis) reveal putative structural variation and QTLs associated with invader traits.</title>
        <authorList>
            <person name="Reatini B."/>
            <person name="Cang F.A."/>
            <person name="Jiang Q."/>
            <person name="Mckibben M.T.W."/>
            <person name="Barker M.S."/>
            <person name="Rieseberg L.H."/>
            <person name="Dlugosch K.M."/>
        </authorList>
    </citation>
    <scope>NUCLEOTIDE SEQUENCE</scope>
    <source>
        <strain evidence="1">CAN-66</strain>
        <tissue evidence="1">Leaf</tissue>
    </source>
</reference>
<evidence type="ECO:0008006" key="3">
    <source>
        <dbReference type="Google" id="ProtNLM"/>
    </source>
</evidence>
<proteinExistence type="predicted"/>
<dbReference type="AlphaFoldDB" id="A0AA38SYD9"/>
<evidence type="ECO:0000313" key="1">
    <source>
        <dbReference type="EMBL" id="KAJ9541482.1"/>
    </source>
</evidence>
<comment type="caution">
    <text evidence="1">The sequence shown here is derived from an EMBL/GenBank/DDBJ whole genome shotgun (WGS) entry which is preliminary data.</text>
</comment>
<sequence length="253" mass="29184">MRKVPRCYGFVFGPPVAGTEDKNICSGPFRRESVEFVNPNCSPDLLRSVFRRIIDEDEKRHTIVLDGQIVVLKPDGKETFVFGYGVSVLFVYARWVRDSINTYLRVAARIISNLKPITRKINLKPITWVWKFKNESTAHRVKIIKSICGKSGGLNKEQKLTNRWLLRTYSKKEVLVLGVALSLMVEKMRTWECSLIDNPNSWNWELSSNGLFSISSLRFIVEKACLGVGDRNMMWNPLVPSRVNIFIWRIMLT</sequence>
<evidence type="ECO:0000313" key="2">
    <source>
        <dbReference type="Proteomes" id="UP001172457"/>
    </source>
</evidence>
<keyword evidence="2" id="KW-1185">Reference proteome</keyword>
<dbReference type="Proteomes" id="UP001172457">
    <property type="component" value="Chromosome 7"/>
</dbReference>
<dbReference type="EMBL" id="JARYMX010000007">
    <property type="protein sequence ID" value="KAJ9541482.1"/>
    <property type="molecule type" value="Genomic_DNA"/>
</dbReference>
<accession>A0AA38SYD9</accession>
<name>A0AA38SYD9_9ASTR</name>
<protein>
    <recommendedName>
        <fullName evidence="3">Reverse transcriptase zinc-binding domain-containing protein</fullName>
    </recommendedName>
</protein>
<organism evidence="1 2">
    <name type="scientific">Centaurea solstitialis</name>
    <name type="common">yellow star-thistle</name>
    <dbReference type="NCBI Taxonomy" id="347529"/>
    <lineage>
        <taxon>Eukaryota</taxon>
        <taxon>Viridiplantae</taxon>
        <taxon>Streptophyta</taxon>
        <taxon>Embryophyta</taxon>
        <taxon>Tracheophyta</taxon>
        <taxon>Spermatophyta</taxon>
        <taxon>Magnoliopsida</taxon>
        <taxon>eudicotyledons</taxon>
        <taxon>Gunneridae</taxon>
        <taxon>Pentapetalae</taxon>
        <taxon>asterids</taxon>
        <taxon>campanulids</taxon>
        <taxon>Asterales</taxon>
        <taxon>Asteraceae</taxon>
        <taxon>Carduoideae</taxon>
        <taxon>Cardueae</taxon>
        <taxon>Centaureinae</taxon>
        <taxon>Centaurea</taxon>
    </lineage>
</organism>
<gene>
    <name evidence="1" type="ORF">OSB04_027988</name>
</gene>